<gene>
    <name evidence="5" type="ORF">CALVIDRAFT_513550</name>
</gene>
<dbReference type="SUPFAM" id="SSF53474">
    <property type="entry name" value="alpha/beta-Hydrolases"/>
    <property type="match status" value="1"/>
</dbReference>
<dbReference type="EC" id="3.1.1.-" evidence="3"/>
<evidence type="ECO:0000256" key="3">
    <source>
        <dbReference type="RuleBase" id="RU361235"/>
    </source>
</evidence>
<keyword evidence="6" id="KW-1185">Reference proteome</keyword>
<accession>A0A167N1Z0</accession>
<dbReference type="PANTHER" id="PTHR43142:SF3">
    <property type="entry name" value="PUTATIVE (AFU_ORTHOLOGUE AFUA_3G09070)-RELATED"/>
    <property type="match status" value="1"/>
</dbReference>
<comment type="similarity">
    <text evidence="1 3">Belongs to the type-B carboxylesterase/lipase family.</text>
</comment>
<dbReference type="InterPro" id="IPR002018">
    <property type="entry name" value="CarbesteraseB"/>
</dbReference>
<dbReference type="PROSITE" id="PS00122">
    <property type="entry name" value="CARBOXYLESTERASE_B_1"/>
    <property type="match status" value="1"/>
</dbReference>
<feature type="domain" description="Carboxylesterase type B" evidence="4">
    <location>
        <begin position="168"/>
        <end position="644"/>
    </location>
</feature>
<evidence type="ECO:0000256" key="2">
    <source>
        <dbReference type="ARBA" id="ARBA00022801"/>
    </source>
</evidence>
<dbReference type="OrthoDB" id="408631at2759"/>
<evidence type="ECO:0000256" key="1">
    <source>
        <dbReference type="ARBA" id="ARBA00005964"/>
    </source>
</evidence>
<keyword evidence="3" id="KW-0732">Signal</keyword>
<dbReference type="Proteomes" id="UP000076738">
    <property type="component" value="Unassembled WGS sequence"/>
</dbReference>
<dbReference type="InterPro" id="IPR000997">
    <property type="entry name" value="Cholinesterase"/>
</dbReference>
<name>A0A167N1Z0_CALVF</name>
<evidence type="ECO:0000313" key="5">
    <source>
        <dbReference type="EMBL" id="KZO97262.1"/>
    </source>
</evidence>
<dbReference type="AlphaFoldDB" id="A0A167N1Z0"/>
<reference evidence="5 6" key="1">
    <citation type="journal article" date="2016" name="Mol. Biol. Evol.">
        <title>Comparative Genomics of Early-Diverging Mushroom-Forming Fungi Provides Insights into the Origins of Lignocellulose Decay Capabilities.</title>
        <authorList>
            <person name="Nagy L.G."/>
            <person name="Riley R."/>
            <person name="Tritt A."/>
            <person name="Adam C."/>
            <person name="Daum C."/>
            <person name="Floudas D."/>
            <person name="Sun H."/>
            <person name="Yadav J.S."/>
            <person name="Pangilinan J."/>
            <person name="Larsson K.H."/>
            <person name="Matsuura K."/>
            <person name="Barry K."/>
            <person name="Labutti K."/>
            <person name="Kuo R."/>
            <person name="Ohm R.A."/>
            <person name="Bhattacharya S.S."/>
            <person name="Shirouzu T."/>
            <person name="Yoshinaga Y."/>
            <person name="Martin F.M."/>
            <person name="Grigoriev I.V."/>
            <person name="Hibbett D.S."/>
        </authorList>
    </citation>
    <scope>NUCLEOTIDE SEQUENCE [LARGE SCALE GENOMIC DNA]</scope>
    <source>
        <strain evidence="5 6">TUFC12733</strain>
    </source>
</reference>
<dbReference type="PRINTS" id="PR00878">
    <property type="entry name" value="CHOLNESTRASE"/>
</dbReference>
<dbReference type="EMBL" id="KV417280">
    <property type="protein sequence ID" value="KZO97262.1"/>
    <property type="molecule type" value="Genomic_DNA"/>
</dbReference>
<dbReference type="InterPro" id="IPR016187">
    <property type="entry name" value="CTDL_fold"/>
</dbReference>
<dbReference type="Pfam" id="PF00135">
    <property type="entry name" value="COesterase"/>
    <property type="match status" value="1"/>
</dbReference>
<evidence type="ECO:0000259" key="4">
    <source>
        <dbReference type="Pfam" id="PF00135"/>
    </source>
</evidence>
<dbReference type="InterPro" id="IPR019826">
    <property type="entry name" value="Carboxylesterase_B_AS"/>
</dbReference>
<dbReference type="PANTHER" id="PTHR43142">
    <property type="entry name" value="CARBOXYLIC ESTER HYDROLASE"/>
    <property type="match status" value="1"/>
</dbReference>
<dbReference type="GO" id="GO:0004104">
    <property type="term" value="F:cholinesterase activity"/>
    <property type="evidence" value="ECO:0007669"/>
    <property type="project" value="InterPro"/>
</dbReference>
<organism evidence="5 6">
    <name type="scientific">Calocera viscosa (strain TUFC12733)</name>
    <dbReference type="NCBI Taxonomy" id="1330018"/>
    <lineage>
        <taxon>Eukaryota</taxon>
        <taxon>Fungi</taxon>
        <taxon>Dikarya</taxon>
        <taxon>Basidiomycota</taxon>
        <taxon>Agaricomycotina</taxon>
        <taxon>Dacrymycetes</taxon>
        <taxon>Dacrymycetales</taxon>
        <taxon>Dacrymycetaceae</taxon>
        <taxon>Calocera</taxon>
    </lineage>
</organism>
<dbReference type="STRING" id="1330018.A0A167N1Z0"/>
<keyword evidence="2 3" id="KW-0378">Hydrolase</keyword>
<dbReference type="SUPFAM" id="SSF56436">
    <property type="entry name" value="C-type lectin-like"/>
    <property type="match status" value="1"/>
</dbReference>
<dbReference type="ESTHER" id="9basi-a0a167n1z0">
    <property type="family name" value="Fungal_carboxylesterase_lipase"/>
</dbReference>
<proteinExistence type="inferred from homology"/>
<sequence length="684" mass="73024">MVHIVGLALLLAGLARAVPSPGSLGSDLTLLFQNDLDWTEFSQHQSALLLSTPVNSSAAVSSCSALNESLLSPSTPNFSADLTRQLAYQTYTGQHPFLQRYWVAPTTSGQCQAVGPFGTLLAADCNEKLPALCAQSAGWAITGNGSNPENWEINPPQDSNTRDQLSFRFLGIPYANPPARFEYSTVYTGPSTINATAYQSQCTQVGNMGNGSENCLFLNIWTPYLPASSQPAPSALKSVLVWVHGGGFVNGMSSDPTFDGGAVASRGDVVVVTINYRLSTLGFLALPDGKTNGSYGIGDQVTALQWVQQHITAFGGDPARVTISGQSAGASSIRVLLGSPPAIGLFAGAILQSDPVGSGSSAPLTYYNTVEQEFNTTTQGILELTGCNSTSDVAQQLSCLKTYDPLKLVGLATVANSPVIDGTYVTTTDLPLTGTGPLARVNVMIGNMRDDGAALIGYPTQGESLLNAAIAVTGCTNSSVQGILSTGLFPEPNSTNSTLNVFNVTARMATDTIFRCLSEATASSALNHSLFESLWYYQFERSYQLNWWSPNFPVCTPPVTSQFPNGDPSQEYFHCHSGDLYLVFGSLNRAALPYRDANDLPFAQSILDRWSSFIRSYNPNPNPAYLTVRGYTNMYSTLVQQGTWHPVGAAQGKEIRVLSVPEGTKPWQEVDQCQAMNLSLSTFG</sequence>
<feature type="signal peptide" evidence="3">
    <location>
        <begin position="1"/>
        <end position="17"/>
    </location>
</feature>
<feature type="chain" id="PRO_5007749241" description="Carboxylic ester hydrolase" evidence="3">
    <location>
        <begin position="18"/>
        <end position="684"/>
    </location>
</feature>
<protein>
    <recommendedName>
        <fullName evidence="3">Carboxylic ester hydrolase</fullName>
        <ecNumber evidence="3">3.1.1.-</ecNumber>
    </recommendedName>
</protein>
<dbReference type="InterPro" id="IPR029058">
    <property type="entry name" value="AB_hydrolase_fold"/>
</dbReference>
<dbReference type="Gene3D" id="3.40.50.1820">
    <property type="entry name" value="alpha/beta hydrolase"/>
    <property type="match status" value="1"/>
</dbReference>
<evidence type="ECO:0000313" key="6">
    <source>
        <dbReference type="Proteomes" id="UP000076738"/>
    </source>
</evidence>